<evidence type="ECO:0000256" key="1">
    <source>
        <dbReference type="ARBA" id="ARBA00006068"/>
    </source>
</evidence>
<evidence type="ECO:0000259" key="2">
    <source>
        <dbReference type="Pfam" id="PF03816"/>
    </source>
</evidence>
<dbReference type="NCBIfam" id="TIGR00350">
    <property type="entry name" value="lytR_cpsA_psr"/>
    <property type="match status" value="1"/>
</dbReference>
<dbReference type="Proteomes" id="UP000522720">
    <property type="component" value="Unassembled WGS sequence"/>
</dbReference>
<dbReference type="InterPro" id="IPR050922">
    <property type="entry name" value="LytR/CpsA/Psr_CW_biosynth"/>
</dbReference>
<feature type="domain" description="Cell envelope-related transcriptional attenuator" evidence="2">
    <location>
        <begin position="80"/>
        <end position="236"/>
    </location>
</feature>
<gene>
    <name evidence="3" type="ORF">HF992_01915</name>
</gene>
<dbReference type="EMBL" id="JAAXPR010000002">
    <property type="protein sequence ID" value="NKZ19620.1"/>
    <property type="molecule type" value="Genomic_DNA"/>
</dbReference>
<protein>
    <submittedName>
        <fullName evidence="3">LCP family protein</fullName>
    </submittedName>
</protein>
<accession>A0A7X6MWF0</accession>
<dbReference type="Gene3D" id="3.40.630.190">
    <property type="entry name" value="LCP protein"/>
    <property type="match status" value="1"/>
</dbReference>
<proteinExistence type="inferred from homology"/>
<evidence type="ECO:0000313" key="4">
    <source>
        <dbReference type="Proteomes" id="UP000522720"/>
    </source>
</evidence>
<organism evidence="3 4">
    <name type="scientific">Streptococcus ovuberis</name>
    <dbReference type="NCBI Taxonomy" id="1936207"/>
    <lineage>
        <taxon>Bacteria</taxon>
        <taxon>Bacillati</taxon>
        <taxon>Bacillota</taxon>
        <taxon>Bacilli</taxon>
        <taxon>Lactobacillales</taxon>
        <taxon>Streptococcaceae</taxon>
        <taxon>Streptococcus</taxon>
    </lineage>
</organism>
<dbReference type="InterPro" id="IPR004474">
    <property type="entry name" value="LytR_CpsA_psr"/>
</dbReference>
<dbReference type="AlphaFoldDB" id="A0A7X6MWF0"/>
<evidence type="ECO:0000313" key="3">
    <source>
        <dbReference type="EMBL" id="NKZ19620.1"/>
    </source>
</evidence>
<dbReference type="NCBIfam" id="NF047591">
    <property type="entry name" value="transregBrpAStrep"/>
    <property type="match status" value="1"/>
</dbReference>
<dbReference type="Pfam" id="PF03816">
    <property type="entry name" value="LytR_cpsA_psr"/>
    <property type="match status" value="1"/>
</dbReference>
<comment type="caution">
    <text evidence="3">The sequence shown here is derived from an EMBL/GenBank/DDBJ whole genome shotgun (WGS) entry which is preliminary data.</text>
</comment>
<reference evidence="3 4" key="1">
    <citation type="submission" date="2020-04" db="EMBL/GenBank/DDBJ databases">
        <title>MicrobeNet Type strains.</title>
        <authorList>
            <person name="Nicholson A.C."/>
        </authorList>
    </citation>
    <scope>NUCLEOTIDE SEQUENCE [LARGE SCALE GENOMIC DNA]</scope>
    <source>
        <strain evidence="3 4">CCUG 69612</strain>
    </source>
</reference>
<comment type="similarity">
    <text evidence="1">Belongs to the LytR/CpsA/Psr (LCP) family.</text>
</comment>
<name>A0A7X6MWF0_9STRE</name>
<dbReference type="PANTHER" id="PTHR33392">
    <property type="entry name" value="POLYISOPRENYL-TEICHOIC ACID--PEPTIDOGLYCAN TEICHOIC ACID TRANSFERASE TAGU"/>
    <property type="match status" value="1"/>
</dbReference>
<dbReference type="PANTHER" id="PTHR33392:SF6">
    <property type="entry name" value="POLYISOPRENYL-TEICHOIC ACID--PEPTIDOGLYCAN TEICHOIC ACID TRANSFERASE TAGU"/>
    <property type="match status" value="1"/>
</dbReference>
<keyword evidence="4" id="KW-1185">Reference proteome</keyword>
<sequence>MTIGKKIAAMLAAILATTLMAGGAYFFTLYGATADELGKTFRPIHEGEELSVIEATDPFTILFMGVDTGTGSREDDWVGNSDSMLLVTVNPLTKTTSMMSLERDILVKLSDEEGEPTDTEAKLNAAYAMGGPEMAIATVEDMMNISIDRYVMINMQGMIDLVDAVGGITVNNTLGFTISIEEQEPEYTQTIEPGKQTVNGEQALVYARMRYQDPEGDYGRQKRQREVIQLIIKKLLSMNSISKYKAILKAVSKNVRTNIALTRETIPKWLGYRDALKKIQTYQLAGEDATIGEVSYQVATSEHLLHMQNALQTSLGKSARKELKTTAVLYEEVYGSSLEETGYSSTEVWGGETQNLPQVQPQLEPVQEFSPVTEAIPAVEPVGTETIPEGATAQ</sequence>